<keyword evidence="2" id="KW-1185">Reference proteome</keyword>
<sequence length="118" mass="14395">MATYSKSQNAYALRSWFKEIQFYEQEIRNCEWSLEEVLTKAESTEDRAKVEYFQNQFLLQRLNLQRLQKQLREAVEASSQYLEQAFSEVRHFRQYFKSLLKEFDAFLQKYFAIPQLKL</sequence>
<dbReference type="EMBL" id="JPOS01000100">
    <property type="protein sequence ID" value="KGE84932.1"/>
    <property type="molecule type" value="Genomic_DNA"/>
</dbReference>
<dbReference type="AlphaFoldDB" id="A0A098S1C5"/>
<evidence type="ECO:0000313" key="2">
    <source>
        <dbReference type="Proteomes" id="UP000029736"/>
    </source>
</evidence>
<protein>
    <submittedName>
        <fullName evidence="1">Uncharacterized protein</fullName>
    </submittedName>
</protein>
<dbReference type="OrthoDB" id="9849496at2"/>
<organism evidence="1 2">
    <name type="scientific">Phaeodactylibacter xiamenensis</name>
    <dbReference type="NCBI Taxonomy" id="1524460"/>
    <lineage>
        <taxon>Bacteria</taxon>
        <taxon>Pseudomonadati</taxon>
        <taxon>Bacteroidota</taxon>
        <taxon>Saprospiria</taxon>
        <taxon>Saprospirales</taxon>
        <taxon>Haliscomenobacteraceae</taxon>
        <taxon>Phaeodactylibacter</taxon>
    </lineage>
</organism>
<accession>A0A098S1C5</accession>
<gene>
    <name evidence="1" type="ORF">IX84_30850</name>
</gene>
<evidence type="ECO:0000313" key="1">
    <source>
        <dbReference type="EMBL" id="KGE84932.1"/>
    </source>
</evidence>
<reference evidence="1 2" key="1">
    <citation type="journal article" date="2014" name="Int. J. Syst. Evol. Microbiol.">
        <title>Phaeodactylibacter xiamenensis gen. nov., sp. nov., a member of the family Saprospiraceae isolated from the marine alga Phaeodactylum tricornutum.</title>
        <authorList>
            <person name="Chen Z.Jr."/>
            <person name="Lei X."/>
            <person name="Lai Q."/>
            <person name="Li Y."/>
            <person name="Zhang B."/>
            <person name="Zhang J."/>
            <person name="Zhang H."/>
            <person name="Yang L."/>
            <person name="Zheng W."/>
            <person name="Tian Y."/>
            <person name="Yu Z."/>
            <person name="Xu H.Jr."/>
            <person name="Zheng T."/>
        </authorList>
    </citation>
    <scope>NUCLEOTIDE SEQUENCE [LARGE SCALE GENOMIC DNA]</scope>
    <source>
        <strain evidence="1 2">KD52</strain>
    </source>
</reference>
<proteinExistence type="predicted"/>
<dbReference type="RefSeq" id="WP_044230017.1">
    <property type="nucleotide sequence ID" value="NZ_JBKAGJ010000033.1"/>
</dbReference>
<dbReference type="Proteomes" id="UP000029736">
    <property type="component" value="Unassembled WGS sequence"/>
</dbReference>
<name>A0A098S1C5_9BACT</name>
<comment type="caution">
    <text evidence="1">The sequence shown here is derived from an EMBL/GenBank/DDBJ whole genome shotgun (WGS) entry which is preliminary data.</text>
</comment>